<gene>
    <name evidence="2" type="ordered locus">NRG857_10035</name>
</gene>
<evidence type="ECO:0000313" key="2">
    <source>
        <dbReference type="EMBL" id="ADR27422.1"/>
    </source>
</evidence>
<dbReference type="RefSeq" id="WP_001275764.1">
    <property type="nucleotide sequence ID" value="NC_017634.1"/>
</dbReference>
<evidence type="ECO:0000256" key="1">
    <source>
        <dbReference type="SAM" id="Coils"/>
    </source>
</evidence>
<evidence type="ECO:0000313" key="3">
    <source>
        <dbReference type="Proteomes" id="UP000008614"/>
    </source>
</evidence>
<dbReference type="EMBL" id="CP001855">
    <property type="protein sequence ID" value="ADR27422.1"/>
    <property type="molecule type" value="Genomic_DNA"/>
</dbReference>
<dbReference type="PATRIC" id="fig|685038.3.peg.2026"/>
<organism evidence="2 3">
    <name type="scientific">Escherichia coli O83:H1 (strain NRG 857C / AIEC)</name>
    <dbReference type="NCBI Taxonomy" id="685038"/>
    <lineage>
        <taxon>Bacteria</taxon>
        <taxon>Pseudomonadati</taxon>
        <taxon>Pseudomonadota</taxon>
        <taxon>Gammaproteobacteria</taxon>
        <taxon>Enterobacterales</taxon>
        <taxon>Enterobacteriaceae</taxon>
        <taxon>Escherichia</taxon>
    </lineage>
</organism>
<feature type="coiled-coil region" evidence="1">
    <location>
        <begin position="195"/>
        <end position="222"/>
    </location>
</feature>
<name>A0A0H3EKB0_ECO8N</name>
<sequence>MSAPLIRSYNAVIEYTLSQAKKSKTSRRIAGFCQLQGPTGSGKTSSLYRSGYADNALPALETIKKSGSQAILVTHRWNILHDIYEKTAAHKDSNGEPFTVSVLYAQDEQIVSAIEATPLPHENNISADSLPDPFDSINILEDRNLFASQDIADKLRRNCKNILHINKSLKGYPTRFQTAIASEKESLIKSCAAVEITLIQNIKLLEKEAKKQKEKYGEEHELTQAARQRVADFRRHVWVRRILPAIAWRDEKQHLLIMTTQKMVSSFYDGHRKVKMSSKELRNYIIFIDEFDYQSEVLQEYLAQAQWVQEPPECLGQLLDGGRRLLQRMQYVETEPAPMIRERLEKFINDLDSALTDKHVDLTHARSLVIPLQQYLDNKPFGEHYLFRSDQLVTSERLIMRKAEHGYEIIRPDSPLQDSDQTIDISDFLRLMEKFIRQFSLMLTDLTASEDEAYEYIKKLTRLLFDPVNDYRPSYYGSTLPNMSRFLLPRTDLPELRELRKSNILPNTHASIFGLTNWLLKQNASDTDIDPLRIQIKRAFLPTTAEGLLLSLASRNLVFALSATSYIERACNHFDVRWINSALRYIAEARNPAVTQSFLGTTFEKRPVEWFKEPIPYVQTADDFQLQYLAIEEINNSKENIRNTQLNAEIQDFNSIKNSPHCVDLLASLAPDFFQNGDDPSSDFESEYRKNILLKLLNVLDLAGKRPQHRGHLAFVNSIAYLRKWLTTTIATQSREYLSWLKMEQPLSDDPLLKNFADVFIPVSIHNEPALICLLTAECQKKKGFSDAYQAAFASRRIVIVLTQTASATNGVNLDFNLPESGKNMDLTCLYLLESRHYYFSAFQANAENNDDMAHAGFQLRNLEKLLRAGEISRQQHQRFLLPLMMNRKYEISRLNGEYKRTSDYIKNTAANVQQQVGRIERAWCEVPNAEIHLDSELAKDLSRFASLPIYTSNRRQLSALNRQLLNILRERDEKMQDNFLNLIMTPTQPGKLVLDYIDKRLVPAIRLLREQSTPRNDVTQLWRQLGKAILQHDLAWKPGHNDFGIDLELYKWACFKKPESAFNCGAIWYSPQTWQFFEEAAEGRRKYNPQMLYQYIQRHSDITDWFNRKGYRTSLMPYANDLEEHYAFHPLIVQRLLMGRLGEEAIRALLHERYKIITTTQVSDHRIFELYDFSVKNSDYRIDAKFWGQDTLDKADEEYQQWLASGTDPNQTPLGLSSKLAKIRAIEGDNVKLVIANFVAPHSDCQLLGFSSQLIPTQDLYHADILILGGCITPDTVSSVTLGFENLTTMIYQNIHERA</sequence>
<proteinExistence type="predicted"/>
<dbReference type="Proteomes" id="UP000008614">
    <property type="component" value="Chromosome"/>
</dbReference>
<keyword evidence="3" id="KW-1185">Reference proteome</keyword>
<accession>A0A0H3EKB0</accession>
<keyword evidence="1" id="KW-0175">Coiled coil</keyword>
<dbReference type="KEGG" id="eln:NRG857_10035"/>
<dbReference type="HOGENOM" id="CLU_262054_0_0_6"/>
<protein>
    <submittedName>
        <fullName evidence="2">Uncharacterized protein</fullName>
    </submittedName>
</protein>
<reference evidence="2 3" key="1">
    <citation type="journal article" date="2010" name="BMC Genomics">
        <title>Genome sequence of adherent-invasive Escherichia coli and comparative genomic analysis with other E. coli pathotypes.</title>
        <authorList>
            <person name="Nash J.H."/>
            <person name="Villegas A."/>
            <person name="Kropinski A.M."/>
            <person name="Aguilar-Valenzuela R."/>
            <person name="Konczy P."/>
            <person name="Mascarenhas M."/>
            <person name="Ziebell K."/>
            <person name="Torres A.G."/>
            <person name="Karmali M.A."/>
            <person name="Coombes B.K."/>
        </authorList>
    </citation>
    <scope>NUCLEOTIDE SEQUENCE [LARGE SCALE GENOMIC DNA]</scope>
    <source>
        <strain evidence="3">NRG 857C / AIEC</strain>
    </source>
</reference>